<dbReference type="InterPro" id="IPR038923">
    <property type="entry name" value="Centrobin"/>
</dbReference>
<reference evidence="4" key="2">
    <citation type="journal article" date="2014" name="BMC Genomics">
        <title>A genomic perspective to assessing quality of mass-reared SIT flies used in Mediterranean fruit fly (Ceratitis capitata) eradication in California.</title>
        <authorList>
            <person name="Calla B."/>
            <person name="Hall B."/>
            <person name="Hou S."/>
            <person name="Geib S.M."/>
        </authorList>
    </citation>
    <scope>NUCLEOTIDE SEQUENCE</scope>
</reference>
<organism evidence="4">
    <name type="scientific">Ceratitis capitata</name>
    <name type="common">Mediterranean fruit fly</name>
    <name type="synonym">Tephritis capitata</name>
    <dbReference type="NCBI Taxonomy" id="7213"/>
    <lineage>
        <taxon>Eukaryota</taxon>
        <taxon>Metazoa</taxon>
        <taxon>Ecdysozoa</taxon>
        <taxon>Arthropoda</taxon>
        <taxon>Hexapoda</taxon>
        <taxon>Insecta</taxon>
        <taxon>Pterygota</taxon>
        <taxon>Neoptera</taxon>
        <taxon>Endopterygota</taxon>
        <taxon>Diptera</taxon>
        <taxon>Brachycera</taxon>
        <taxon>Muscomorpha</taxon>
        <taxon>Tephritoidea</taxon>
        <taxon>Tephritidae</taxon>
        <taxon>Ceratitis</taxon>
        <taxon>Ceratitis</taxon>
    </lineage>
</organism>
<dbReference type="GO" id="GO:0051299">
    <property type="term" value="P:centrosome separation"/>
    <property type="evidence" value="ECO:0007669"/>
    <property type="project" value="TreeGrafter"/>
</dbReference>
<dbReference type="GO" id="GO:1902017">
    <property type="term" value="P:regulation of cilium assembly"/>
    <property type="evidence" value="ECO:0007669"/>
    <property type="project" value="InterPro"/>
</dbReference>
<name>W8AXQ3_CERCA</name>
<keyword evidence="1" id="KW-0175">Coiled coil</keyword>
<dbReference type="PANTHER" id="PTHR34439">
    <property type="entry name" value="CENTROBIN"/>
    <property type="match status" value="1"/>
</dbReference>
<dbReference type="EMBL" id="CAJHJT010000034">
    <property type="protein sequence ID" value="CAD7002915.1"/>
    <property type="molecule type" value="Genomic_DNA"/>
</dbReference>
<dbReference type="AlphaFoldDB" id="W8AXQ3"/>
<dbReference type="GO" id="GO:0007099">
    <property type="term" value="P:centriole replication"/>
    <property type="evidence" value="ECO:0007669"/>
    <property type="project" value="InterPro"/>
</dbReference>
<reference evidence="4" key="1">
    <citation type="submission" date="2013-07" db="EMBL/GenBank/DDBJ databases">
        <authorList>
            <person name="Geib S."/>
        </authorList>
    </citation>
    <scope>NUCLEOTIDE SEQUENCE</scope>
</reference>
<keyword evidence="5" id="KW-1185">Reference proteome</keyword>
<dbReference type="PANTHER" id="PTHR34439:SF1">
    <property type="entry name" value="CENTROBIN"/>
    <property type="match status" value="1"/>
</dbReference>
<evidence type="ECO:0000256" key="1">
    <source>
        <dbReference type="SAM" id="Coils"/>
    </source>
</evidence>
<gene>
    <name evidence="4" type="primary">CNTRB</name>
    <name evidence="3" type="ORF">CCAP1982_LOCUS11382</name>
</gene>
<dbReference type="Proteomes" id="UP000606786">
    <property type="component" value="Unassembled WGS sequence"/>
</dbReference>
<evidence type="ECO:0000256" key="2">
    <source>
        <dbReference type="SAM" id="MobiDB-lite"/>
    </source>
</evidence>
<reference evidence="3" key="3">
    <citation type="submission" date="2020-11" db="EMBL/GenBank/DDBJ databases">
        <authorList>
            <person name="Whitehead M."/>
        </authorList>
    </citation>
    <scope>NUCLEOTIDE SEQUENCE</scope>
    <source>
        <strain evidence="3">EGII</strain>
    </source>
</reference>
<proteinExistence type="evidence at transcript level"/>
<dbReference type="GO" id="GO:0005814">
    <property type="term" value="C:centriole"/>
    <property type="evidence" value="ECO:0007669"/>
    <property type="project" value="TreeGrafter"/>
</dbReference>
<evidence type="ECO:0000313" key="3">
    <source>
        <dbReference type="EMBL" id="CAD7002915.1"/>
    </source>
</evidence>
<protein>
    <submittedName>
        <fullName evidence="3">(Mediterranean fruit fly) hypothetical protein</fullName>
    </submittedName>
    <submittedName>
        <fullName evidence="4">Centrobin</fullName>
    </submittedName>
</protein>
<evidence type="ECO:0000313" key="5">
    <source>
        <dbReference type="Proteomes" id="UP000606786"/>
    </source>
</evidence>
<evidence type="ECO:0000313" key="4">
    <source>
        <dbReference type="EMBL" id="JAB89578.1"/>
    </source>
</evidence>
<accession>W8AXQ3</accession>
<feature type="region of interest" description="Disordered" evidence="2">
    <location>
        <begin position="696"/>
        <end position="723"/>
    </location>
</feature>
<dbReference type="KEGG" id="ccat:101454198"/>
<dbReference type="CTD" id="38258"/>
<dbReference type="OrthoDB" id="8190486at2759"/>
<dbReference type="GO" id="GO:1902410">
    <property type="term" value="P:mitotic cytokinetic process"/>
    <property type="evidence" value="ECO:0007669"/>
    <property type="project" value="TreeGrafter"/>
</dbReference>
<dbReference type="GeneID" id="101454198"/>
<feature type="coiled-coil region" evidence="1">
    <location>
        <begin position="410"/>
        <end position="578"/>
    </location>
</feature>
<sequence length="723" mass="83484">MSDSDDTDILLLIPPNYFVSATPEELLEFQGIHPARTAAVAQNNRNANYLHDCFNRTNHLYASKQNLQKMDTTLTESNKNTISINTQKNMDMLSANKCVELNEINSRLRLLEREKDCHFAAASDISTISNGTQAERNKREGLVHSTPKCYAETDRLYNNNARGILNEIDNFLDDRNREEINNVPTALQQEALNLNLVIPEKLEQQKDRYQHAYSDIKAVYGTDVNLISLSEIWGKSGQGTAIACPVPPQSAYIEEQIRRQHLERTVHSLQTRLLEYQQRLSVAIEVDRAKDAAICNAQSESKALDVELKVLREKVSKLEADKSEYNTKIETLQKELAQAVNLVAKFQDKSEKLENELLSTSRKSNECTNMYKQQIEELEIKIHGCKRSEEFAINELSKFKDKLVKVDYLNEKLKTRCDELEKDCATLRNQKETLQEFQQKQKTRADTLEVQKKSLQEKVNNLTENELNLKKKMELQQKSLKSHYQQQLENAVEQKMKEFQQQLDKNEEILKLEGRERERLIAERAVKQIELINEKNEMELNLLQEKQKEEVELYRIQLANATKKIEDLDTKLNAYKTKRSIIAEKLHGVMEDQWQKALEILTSPSNQSQQIGNSTDTDSVANNEIELNKGGCDFETPKKNKTRDRILKVKENNLHNINERKSSPEPMDRLQAYIELLLSKSPSEFDRLDEILALANKSKSSTSNNKFDKDDKHKNCCKPPWRG</sequence>
<dbReference type="GO" id="GO:0005813">
    <property type="term" value="C:centrosome"/>
    <property type="evidence" value="ECO:0007669"/>
    <property type="project" value="TreeGrafter"/>
</dbReference>
<feature type="compositionally biased region" description="Low complexity" evidence="2">
    <location>
        <begin position="696"/>
        <end position="705"/>
    </location>
</feature>
<dbReference type="EMBL" id="GAMC01016977">
    <property type="protein sequence ID" value="JAB89578.1"/>
    <property type="molecule type" value="mRNA"/>
</dbReference>
<feature type="coiled-coil region" evidence="1">
    <location>
        <begin position="259"/>
        <end position="363"/>
    </location>
</feature>